<organism evidence="2 4">
    <name type="scientific">Kurthia zopfii</name>
    <dbReference type="NCBI Taxonomy" id="1650"/>
    <lineage>
        <taxon>Bacteria</taxon>
        <taxon>Bacillati</taxon>
        <taxon>Bacillota</taxon>
        <taxon>Bacilli</taxon>
        <taxon>Bacillales</taxon>
        <taxon>Caryophanaceae</taxon>
        <taxon>Kurthia</taxon>
    </lineage>
</organism>
<keyword evidence="5" id="KW-1185">Reference proteome</keyword>
<name>A0A8B4QDN5_9BACL</name>
<evidence type="ECO:0000313" key="3">
    <source>
        <dbReference type="EMBL" id="TDR39518.1"/>
    </source>
</evidence>
<evidence type="ECO:0000256" key="1">
    <source>
        <dbReference type="SAM" id="SignalP"/>
    </source>
</evidence>
<dbReference type="Proteomes" id="UP000294641">
    <property type="component" value="Unassembled WGS sequence"/>
</dbReference>
<dbReference type="OrthoDB" id="3078607at2"/>
<evidence type="ECO:0000313" key="4">
    <source>
        <dbReference type="Proteomes" id="UP000254330"/>
    </source>
</evidence>
<comment type="caution">
    <text evidence="2">The sequence shown here is derived from an EMBL/GenBank/DDBJ whole genome shotgun (WGS) entry which is preliminary data.</text>
</comment>
<reference evidence="2 4" key="1">
    <citation type="submission" date="2018-06" db="EMBL/GenBank/DDBJ databases">
        <authorList>
            <consortium name="Pathogen Informatics"/>
            <person name="Doyle S."/>
        </authorList>
    </citation>
    <scope>NUCLEOTIDE SEQUENCE [LARGE SCALE GENOMIC DNA]</scope>
    <source>
        <strain evidence="2 4">NCTC10597</strain>
    </source>
</reference>
<dbReference type="AlphaFoldDB" id="A0A8B4QDN5"/>
<evidence type="ECO:0008006" key="6">
    <source>
        <dbReference type="Google" id="ProtNLM"/>
    </source>
</evidence>
<protein>
    <recommendedName>
        <fullName evidence="6">Stress protein</fullName>
    </recommendedName>
</protein>
<reference evidence="3 5" key="2">
    <citation type="submission" date="2019-03" db="EMBL/GenBank/DDBJ databases">
        <title>Genomic Encyclopedia of Type Strains, Phase IV (KMG-IV): sequencing the most valuable type-strain genomes for metagenomic binning, comparative biology and taxonomic classification.</title>
        <authorList>
            <person name="Goeker M."/>
        </authorList>
    </citation>
    <scope>NUCLEOTIDE SEQUENCE [LARGE SCALE GENOMIC DNA]</scope>
    <source>
        <strain evidence="3 5">DSM 20580</strain>
    </source>
</reference>
<dbReference type="EMBL" id="SNZG01000011">
    <property type="protein sequence ID" value="TDR39518.1"/>
    <property type="molecule type" value="Genomic_DNA"/>
</dbReference>
<dbReference type="EMBL" id="UGNP01000001">
    <property type="protein sequence ID" value="STX10827.1"/>
    <property type="molecule type" value="Genomic_DNA"/>
</dbReference>
<evidence type="ECO:0000313" key="5">
    <source>
        <dbReference type="Proteomes" id="UP000294641"/>
    </source>
</evidence>
<dbReference type="PROSITE" id="PS51257">
    <property type="entry name" value="PROKAR_LIPOPROTEIN"/>
    <property type="match status" value="1"/>
</dbReference>
<accession>A0A8B4QDN5</accession>
<dbReference type="RefSeq" id="WP_109349344.1">
    <property type="nucleotide sequence ID" value="NZ_BJUE01000011.1"/>
</dbReference>
<proteinExistence type="predicted"/>
<sequence length="138" mass="15452">MKKYSLLIISVLALLLAACSSDATSSLKTADIIKVFKDDGLEIGETSELEKKEFGNTREEGIRILIPSLGEDAGGRLFKFKNKKDLEKAKSYYDELGKEAPMFYSHTHANGNFLLQMNGDMKDQDFEKYTSSLDKALK</sequence>
<evidence type="ECO:0000313" key="2">
    <source>
        <dbReference type="EMBL" id="STX10827.1"/>
    </source>
</evidence>
<gene>
    <name evidence="3" type="ORF">DFR61_11144</name>
    <name evidence="2" type="ORF">NCTC10597_02607</name>
</gene>
<keyword evidence="1" id="KW-0732">Signal</keyword>
<feature type="signal peptide" evidence="1">
    <location>
        <begin position="1"/>
        <end position="23"/>
    </location>
</feature>
<dbReference type="Proteomes" id="UP000254330">
    <property type="component" value="Unassembled WGS sequence"/>
</dbReference>
<feature type="chain" id="PRO_5032454593" description="Stress protein" evidence="1">
    <location>
        <begin position="24"/>
        <end position="138"/>
    </location>
</feature>